<keyword evidence="1" id="KW-0547">Nucleotide-binding</keyword>
<dbReference type="GO" id="GO:0005525">
    <property type="term" value="F:GTP binding"/>
    <property type="evidence" value="ECO:0007669"/>
    <property type="project" value="UniProtKB-KW"/>
</dbReference>
<gene>
    <name evidence="4" type="ORF">AX774_g2510</name>
</gene>
<evidence type="ECO:0000256" key="2">
    <source>
        <dbReference type="ARBA" id="ARBA00023134"/>
    </source>
</evidence>
<evidence type="ECO:0000256" key="1">
    <source>
        <dbReference type="ARBA" id="ARBA00022741"/>
    </source>
</evidence>
<feature type="compositionally biased region" description="Basic and acidic residues" evidence="3">
    <location>
        <begin position="82"/>
        <end position="101"/>
    </location>
</feature>
<dbReference type="InterPro" id="IPR043358">
    <property type="entry name" value="GNL1-like"/>
</dbReference>
<organism evidence="4 5">
    <name type="scientific">Zancudomyces culisetae</name>
    <name type="common">Gut fungus</name>
    <name type="synonym">Smittium culisetae</name>
    <dbReference type="NCBI Taxonomy" id="1213189"/>
    <lineage>
        <taxon>Eukaryota</taxon>
        <taxon>Fungi</taxon>
        <taxon>Fungi incertae sedis</taxon>
        <taxon>Zoopagomycota</taxon>
        <taxon>Kickxellomycotina</taxon>
        <taxon>Harpellomycetes</taxon>
        <taxon>Harpellales</taxon>
        <taxon>Legeriomycetaceae</taxon>
        <taxon>Zancudomyces</taxon>
    </lineage>
</organism>
<feature type="compositionally biased region" description="Basic residues" evidence="3">
    <location>
        <begin position="1"/>
        <end position="14"/>
    </location>
</feature>
<name>A0A1R1PST8_ZANCU</name>
<keyword evidence="2" id="KW-0342">GTP-binding</keyword>
<evidence type="ECO:0000256" key="3">
    <source>
        <dbReference type="SAM" id="MobiDB-lite"/>
    </source>
</evidence>
<proteinExistence type="predicted"/>
<dbReference type="PANTHER" id="PTHR45709">
    <property type="entry name" value="LARGE SUBUNIT GTPASE 1 HOMOLOG-RELATED"/>
    <property type="match status" value="1"/>
</dbReference>
<dbReference type="Proteomes" id="UP000188320">
    <property type="component" value="Unassembled WGS sequence"/>
</dbReference>
<evidence type="ECO:0000313" key="5">
    <source>
        <dbReference type="Proteomes" id="UP000188320"/>
    </source>
</evidence>
<feature type="compositionally biased region" description="Basic and acidic residues" evidence="3">
    <location>
        <begin position="15"/>
        <end position="32"/>
    </location>
</feature>
<accession>A0A1R1PST8</accession>
<reference evidence="5" key="1">
    <citation type="submission" date="2017-01" db="EMBL/GenBank/DDBJ databases">
        <authorList>
            <person name="Wang Y."/>
            <person name="White M."/>
            <person name="Kvist S."/>
            <person name="Moncalvo J.-M."/>
        </authorList>
    </citation>
    <scope>NUCLEOTIDE SEQUENCE [LARGE SCALE GENOMIC DNA]</scope>
    <source>
        <strain evidence="5">COL-18-3</strain>
    </source>
</reference>
<evidence type="ECO:0000313" key="4">
    <source>
        <dbReference type="EMBL" id="OMH83963.1"/>
    </source>
</evidence>
<comment type="caution">
    <text evidence="4">The sequence shown here is derived from an EMBL/GenBank/DDBJ whole genome shotgun (WGS) entry which is preliminary data.</text>
</comment>
<dbReference type="GO" id="GO:0003924">
    <property type="term" value="F:GTPase activity"/>
    <property type="evidence" value="ECO:0007669"/>
    <property type="project" value="InterPro"/>
</dbReference>
<dbReference type="AlphaFoldDB" id="A0A1R1PST8"/>
<feature type="region of interest" description="Disordered" evidence="3">
    <location>
        <begin position="62"/>
        <end position="101"/>
    </location>
</feature>
<dbReference type="EMBL" id="LSSK01000277">
    <property type="protein sequence ID" value="OMH83963.1"/>
    <property type="molecule type" value="Genomic_DNA"/>
</dbReference>
<sequence>MRRKIAFSNKKKKAQLLEKRARKRADREQELDAERRYYEELEGISRPVAKEENELKNQVKELDHAKNAQSENKNKLTSQFDKLTKDQLEANKKRAMEPLKRGDSLSMKKLLEVPALGEDGGWSNENSDDQRVVFIPEVDIPVRPPWDYGMSREQVEENEQRYFTEWMKKIEALKLDDKVSLFEKNIEVN</sequence>
<feature type="compositionally biased region" description="Polar residues" evidence="3">
    <location>
        <begin position="67"/>
        <end position="81"/>
    </location>
</feature>
<dbReference type="OrthoDB" id="5573092at2759"/>
<dbReference type="PANTHER" id="PTHR45709:SF3">
    <property type="entry name" value="GUANINE NUCLEOTIDE-BINDING PROTEIN-LIKE 1"/>
    <property type="match status" value="1"/>
</dbReference>
<keyword evidence="5" id="KW-1185">Reference proteome</keyword>
<feature type="region of interest" description="Disordered" evidence="3">
    <location>
        <begin position="1"/>
        <end position="32"/>
    </location>
</feature>
<protein>
    <submittedName>
        <fullName evidence="4">Guanine nucleotide-binding protein-like 1</fullName>
    </submittedName>
</protein>